<dbReference type="InterPro" id="IPR008792">
    <property type="entry name" value="PQQD"/>
</dbReference>
<evidence type="ECO:0000313" key="2">
    <source>
        <dbReference type="Proteomes" id="UP001500213"/>
    </source>
</evidence>
<reference evidence="2" key="1">
    <citation type="journal article" date="2019" name="Int. J. Syst. Evol. Microbiol.">
        <title>The Global Catalogue of Microorganisms (GCM) 10K type strain sequencing project: providing services to taxonomists for standard genome sequencing and annotation.</title>
        <authorList>
            <consortium name="The Broad Institute Genomics Platform"/>
            <consortium name="The Broad Institute Genome Sequencing Center for Infectious Disease"/>
            <person name="Wu L."/>
            <person name="Ma J."/>
        </authorList>
    </citation>
    <scope>NUCLEOTIDE SEQUENCE [LARGE SCALE GENOMIC DNA]</scope>
    <source>
        <strain evidence="2">JCM 17593</strain>
    </source>
</reference>
<organism evidence="1 2">
    <name type="scientific">Gryllotalpicola kribbensis</name>
    <dbReference type="NCBI Taxonomy" id="993084"/>
    <lineage>
        <taxon>Bacteria</taxon>
        <taxon>Bacillati</taxon>
        <taxon>Actinomycetota</taxon>
        <taxon>Actinomycetes</taxon>
        <taxon>Micrococcales</taxon>
        <taxon>Microbacteriaceae</taxon>
        <taxon>Gryllotalpicola</taxon>
    </lineage>
</organism>
<protein>
    <recommendedName>
        <fullName evidence="3">PqqD family protein</fullName>
    </recommendedName>
</protein>
<evidence type="ECO:0008006" key="3">
    <source>
        <dbReference type="Google" id="ProtNLM"/>
    </source>
</evidence>
<dbReference type="InterPro" id="IPR041881">
    <property type="entry name" value="PqqD_sf"/>
</dbReference>
<evidence type="ECO:0000313" key="1">
    <source>
        <dbReference type="EMBL" id="GAA4191427.1"/>
    </source>
</evidence>
<dbReference type="RefSeq" id="WP_344776839.1">
    <property type="nucleotide sequence ID" value="NZ_BAABBX010000015.1"/>
</dbReference>
<keyword evidence="2" id="KW-1185">Reference proteome</keyword>
<dbReference type="Proteomes" id="UP001500213">
    <property type="component" value="Unassembled WGS sequence"/>
</dbReference>
<dbReference type="Gene3D" id="1.10.10.1150">
    <property type="entry name" value="Coenzyme PQQ synthesis protein D (PqqD)"/>
    <property type="match status" value="1"/>
</dbReference>
<proteinExistence type="predicted"/>
<gene>
    <name evidence="1" type="ORF">GCM10022288_22200</name>
</gene>
<sequence length="84" mass="9081">MKLRTEGLTWQEIDGELVILDLATSAYLTTNVAGATLAKLLTEERTQSELAAALVDEYAIDQGRADADTAAFIAQLREKALLEA</sequence>
<accession>A0ABP8AVD7</accession>
<dbReference type="EMBL" id="BAABBX010000015">
    <property type="protein sequence ID" value="GAA4191427.1"/>
    <property type="molecule type" value="Genomic_DNA"/>
</dbReference>
<dbReference type="Pfam" id="PF05402">
    <property type="entry name" value="PqqD"/>
    <property type="match status" value="1"/>
</dbReference>
<name>A0ABP8AVD7_9MICO</name>
<comment type="caution">
    <text evidence="1">The sequence shown here is derived from an EMBL/GenBank/DDBJ whole genome shotgun (WGS) entry which is preliminary data.</text>
</comment>